<name>F0ULQ1_AJEC8</name>
<protein>
    <submittedName>
        <fullName evidence="1">Predicted protein</fullName>
    </submittedName>
</protein>
<evidence type="ECO:0000313" key="1">
    <source>
        <dbReference type="EMBL" id="EGC47999.1"/>
    </source>
</evidence>
<organism evidence="2">
    <name type="scientific">Ajellomyces capsulatus (strain H88)</name>
    <name type="common">Darling's disease fungus</name>
    <name type="synonym">Histoplasma capsulatum</name>
    <dbReference type="NCBI Taxonomy" id="544711"/>
    <lineage>
        <taxon>Eukaryota</taxon>
        <taxon>Fungi</taxon>
        <taxon>Dikarya</taxon>
        <taxon>Ascomycota</taxon>
        <taxon>Pezizomycotina</taxon>
        <taxon>Eurotiomycetes</taxon>
        <taxon>Eurotiomycetidae</taxon>
        <taxon>Onygenales</taxon>
        <taxon>Ajellomycetaceae</taxon>
        <taxon>Histoplasma</taxon>
    </lineage>
</organism>
<dbReference type="EMBL" id="DS990640">
    <property type="protein sequence ID" value="EGC47999.1"/>
    <property type="molecule type" value="Genomic_DNA"/>
</dbReference>
<accession>F0ULQ1</accession>
<gene>
    <name evidence="1" type="ORF">HCEG_07214</name>
</gene>
<evidence type="ECO:0000313" key="2">
    <source>
        <dbReference type="Proteomes" id="UP000008142"/>
    </source>
</evidence>
<dbReference type="AlphaFoldDB" id="F0ULQ1"/>
<sequence>MAKSLSGATTGEAAAKLAMTRTRETRVIFILIINSVTLHYYTDLSQETLWDKDDKQDRNSLMFLSLKKLDGDETKRLVEQVKTTPGALQITKLSKAASHPKLGIADGICSSCDARTNSNNIAPTKITPWLLQFLSQPYSLYHDGTCELSADSGNTFSTPELKFCQNLKHLLPDSNQLSFMAKNPFLGLVKALDQLYRSAVDLPLAF</sequence>
<proteinExistence type="predicted"/>
<dbReference type="HOGENOM" id="CLU_1331607_0_0_1"/>
<dbReference type="Proteomes" id="UP000008142">
    <property type="component" value="Unassembled WGS sequence"/>
</dbReference>
<reference evidence="2" key="1">
    <citation type="submission" date="2008-07" db="EMBL/GenBank/DDBJ databases">
        <title>Annotation of Ajellomyces capsulatus strain H88.</title>
        <authorList>
            <person name="Champion M."/>
            <person name="Cuomo C."/>
            <person name="Ma L.-J."/>
            <person name="Henn M.R."/>
            <person name="Sil A."/>
            <person name="Goldman B."/>
            <person name="Young S.K."/>
            <person name="Kodira C.D."/>
            <person name="Zeng Q."/>
            <person name="Koehrsen M."/>
            <person name="Alvarado L."/>
            <person name="Berlin A."/>
            <person name="Borenstein D."/>
            <person name="Chen Z."/>
            <person name="Engels R."/>
            <person name="Freedman E."/>
            <person name="Gellesch M."/>
            <person name="Goldberg J."/>
            <person name="Griggs A."/>
            <person name="Gujja S."/>
            <person name="Heiman D."/>
            <person name="Hepburn T."/>
            <person name="Howarth C."/>
            <person name="Jen D."/>
            <person name="Larson L."/>
            <person name="Lewis B."/>
            <person name="Mehta T."/>
            <person name="Park D."/>
            <person name="Pearson M."/>
            <person name="Roberts A."/>
            <person name="Saif S."/>
            <person name="Shea T."/>
            <person name="Shenoy N."/>
            <person name="Sisk P."/>
            <person name="Stolte C."/>
            <person name="Sykes S."/>
            <person name="Walk T."/>
            <person name="White J."/>
            <person name="Yandava C."/>
            <person name="Klein B."/>
            <person name="McEwen J.G."/>
            <person name="Puccia R."/>
            <person name="Goldman G.H."/>
            <person name="Felipe M.S."/>
            <person name="Nino-Vega G."/>
            <person name="San-Blas G."/>
            <person name="Taylor J."/>
            <person name="Mendoza L."/>
            <person name="Galagan J."/>
            <person name="Nusbaum C."/>
            <person name="Birren B."/>
        </authorList>
    </citation>
    <scope>NUCLEOTIDE SEQUENCE [LARGE SCALE GENOMIC DNA]</scope>
    <source>
        <strain evidence="2">H88</strain>
    </source>
</reference>